<feature type="chain" id="PRO_5041931189" evidence="2">
    <location>
        <begin position="22"/>
        <end position="104"/>
    </location>
</feature>
<dbReference type="EMBL" id="OW240917">
    <property type="protein sequence ID" value="CAH2301488.1"/>
    <property type="molecule type" value="Genomic_DNA"/>
</dbReference>
<proteinExistence type="predicted"/>
<dbReference type="PRINTS" id="PR00436">
    <property type="entry name" value="INTERLEUKIN8"/>
</dbReference>
<accession>A0AAD1WEW0</accession>
<name>A0AAD1WEW0_PELCU</name>
<evidence type="ECO:0000313" key="4">
    <source>
        <dbReference type="EMBL" id="CAH2301488.1"/>
    </source>
</evidence>
<evidence type="ECO:0000256" key="2">
    <source>
        <dbReference type="SAM" id="SignalP"/>
    </source>
</evidence>
<evidence type="ECO:0000313" key="5">
    <source>
        <dbReference type="Proteomes" id="UP001295444"/>
    </source>
</evidence>
<dbReference type="Proteomes" id="UP001295444">
    <property type="component" value="Chromosome 06"/>
</dbReference>
<reference evidence="4" key="1">
    <citation type="submission" date="2022-03" db="EMBL/GenBank/DDBJ databases">
        <authorList>
            <person name="Alioto T."/>
            <person name="Alioto T."/>
            <person name="Gomez Garrido J."/>
        </authorList>
    </citation>
    <scope>NUCLEOTIDE SEQUENCE</scope>
</reference>
<gene>
    <name evidence="4" type="ORF">PECUL_23A037744</name>
</gene>
<dbReference type="SUPFAM" id="SSF54117">
    <property type="entry name" value="Interleukin 8-like chemokines"/>
    <property type="match status" value="1"/>
</dbReference>
<sequence>MESRGLITICVLLVSASLIEGMAAPHRGRRCLCSQSTTNLNIKTVSKMEIFPVSSTCEKIEVVVTIKKSKKTICISPNIKLVNEVISGNTRNVKNVKILNHLKK</sequence>
<dbReference type="Gene3D" id="2.40.50.40">
    <property type="match status" value="1"/>
</dbReference>
<dbReference type="InterPro" id="IPR001811">
    <property type="entry name" value="Chemokine_IL8-like_dom"/>
</dbReference>
<dbReference type="Pfam" id="PF00048">
    <property type="entry name" value="IL8"/>
    <property type="match status" value="1"/>
</dbReference>
<feature type="domain" description="Chemokine interleukin-8-like" evidence="3">
    <location>
        <begin position="30"/>
        <end position="86"/>
    </location>
</feature>
<dbReference type="GO" id="GO:0005615">
    <property type="term" value="C:extracellular space"/>
    <property type="evidence" value="ECO:0007669"/>
    <property type="project" value="UniProtKB-KW"/>
</dbReference>
<feature type="signal peptide" evidence="2">
    <location>
        <begin position="1"/>
        <end position="21"/>
    </location>
</feature>
<evidence type="ECO:0000259" key="3">
    <source>
        <dbReference type="Pfam" id="PF00048"/>
    </source>
</evidence>
<dbReference type="InterPro" id="IPR001089">
    <property type="entry name" value="Chemokine_CXC"/>
</dbReference>
<evidence type="ECO:0000256" key="1">
    <source>
        <dbReference type="ARBA" id="ARBA00022514"/>
    </source>
</evidence>
<dbReference type="GO" id="GO:0006955">
    <property type="term" value="P:immune response"/>
    <property type="evidence" value="ECO:0007669"/>
    <property type="project" value="InterPro"/>
</dbReference>
<dbReference type="AlphaFoldDB" id="A0AAD1WEW0"/>
<protein>
    <submittedName>
        <fullName evidence="4">C-X-C motif chemokine 10-like</fullName>
    </submittedName>
</protein>
<dbReference type="PRINTS" id="PR00437">
    <property type="entry name" value="SMALLCYTKCXC"/>
</dbReference>
<dbReference type="InterPro" id="IPR036048">
    <property type="entry name" value="Interleukin_8-like_sf"/>
</dbReference>
<keyword evidence="1" id="KW-0202">Cytokine</keyword>
<dbReference type="GO" id="GO:0008009">
    <property type="term" value="F:chemokine activity"/>
    <property type="evidence" value="ECO:0007669"/>
    <property type="project" value="InterPro"/>
</dbReference>
<organism evidence="4 5">
    <name type="scientific">Pelobates cultripes</name>
    <name type="common">Western spadefoot toad</name>
    <dbReference type="NCBI Taxonomy" id="61616"/>
    <lineage>
        <taxon>Eukaryota</taxon>
        <taxon>Metazoa</taxon>
        <taxon>Chordata</taxon>
        <taxon>Craniata</taxon>
        <taxon>Vertebrata</taxon>
        <taxon>Euteleostomi</taxon>
        <taxon>Amphibia</taxon>
        <taxon>Batrachia</taxon>
        <taxon>Anura</taxon>
        <taxon>Pelobatoidea</taxon>
        <taxon>Pelobatidae</taxon>
        <taxon>Pelobates</taxon>
    </lineage>
</organism>
<keyword evidence="5" id="KW-1185">Reference proteome</keyword>
<keyword evidence="2" id="KW-0732">Signal</keyword>